<feature type="domain" description="MobA-like NTP transferase" evidence="3">
    <location>
        <begin position="10"/>
        <end position="145"/>
    </location>
</feature>
<dbReference type="Proteomes" id="UP000548476">
    <property type="component" value="Unassembled WGS sequence"/>
</dbReference>
<sequence length="221" mass="23516">MTSAPERLCAVVLAAGEGRRLRPVTLHTPKPLLKVGGVSLLDRTFARLAALGFAGPDLVAVNACHLADQIVAAVGDRARLSVEDPPPLGTSGGVARLKDWIGGRDVLVCNADAYLDGGAEPYRRLLDGWDRREVRLLGVVAPEEPHLFSGHAFAGASLLPWNLVKDLAPEPSELVRTVWRPAERNGALRPVTHDGVFIDCGTPQRLAAADRHAASIEGAKL</sequence>
<evidence type="ECO:0000256" key="2">
    <source>
        <dbReference type="ARBA" id="ARBA00022695"/>
    </source>
</evidence>
<dbReference type="InterPro" id="IPR025877">
    <property type="entry name" value="MobA-like_NTP_Trfase"/>
</dbReference>
<dbReference type="PANTHER" id="PTHR43584">
    <property type="entry name" value="NUCLEOTIDYL TRANSFERASE"/>
    <property type="match status" value="1"/>
</dbReference>
<dbReference type="RefSeq" id="WP_184787667.1">
    <property type="nucleotide sequence ID" value="NZ_BONT01000067.1"/>
</dbReference>
<dbReference type="AlphaFoldDB" id="A0A841FIM3"/>
<evidence type="ECO:0000313" key="4">
    <source>
        <dbReference type="EMBL" id="MBB6034803.1"/>
    </source>
</evidence>
<dbReference type="SUPFAM" id="SSF53448">
    <property type="entry name" value="Nucleotide-diphospho-sugar transferases"/>
    <property type="match status" value="1"/>
</dbReference>
<reference evidence="4 5" key="1">
    <citation type="submission" date="2020-08" db="EMBL/GenBank/DDBJ databases">
        <title>Genomic Encyclopedia of Type Strains, Phase IV (KMG-IV): sequencing the most valuable type-strain genomes for metagenomic binning, comparative biology and taxonomic classification.</title>
        <authorList>
            <person name="Goeker M."/>
        </authorList>
    </citation>
    <scope>NUCLEOTIDE SEQUENCE [LARGE SCALE GENOMIC DNA]</scope>
    <source>
        <strain evidence="4 5">YIM 65646</strain>
    </source>
</reference>
<dbReference type="PANTHER" id="PTHR43584:SF8">
    <property type="entry name" value="N-ACETYLMURAMATE ALPHA-1-PHOSPHATE URIDYLYLTRANSFERASE"/>
    <property type="match status" value="1"/>
</dbReference>
<dbReference type="GO" id="GO:0016779">
    <property type="term" value="F:nucleotidyltransferase activity"/>
    <property type="evidence" value="ECO:0007669"/>
    <property type="project" value="UniProtKB-KW"/>
</dbReference>
<keyword evidence="2" id="KW-0548">Nucleotidyltransferase</keyword>
<dbReference type="Gene3D" id="3.90.550.10">
    <property type="entry name" value="Spore Coat Polysaccharide Biosynthesis Protein SpsA, Chain A"/>
    <property type="match status" value="1"/>
</dbReference>
<dbReference type="InterPro" id="IPR050065">
    <property type="entry name" value="GlmU-like"/>
</dbReference>
<dbReference type="EMBL" id="JACHGT010000005">
    <property type="protein sequence ID" value="MBB6034803.1"/>
    <property type="molecule type" value="Genomic_DNA"/>
</dbReference>
<evidence type="ECO:0000313" key="5">
    <source>
        <dbReference type="Proteomes" id="UP000548476"/>
    </source>
</evidence>
<gene>
    <name evidence="4" type="ORF">HNR73_002657</name>
</gene>
<name>A0A841FIM3_9ACTN</name>
<evidence type="ECO:0000256" key="1">
    <source>
        <dbReference type="ARBA" id="ARBA00022679"/>
    </source>
</evidence>
<keyword evidence="1" id="KW-0808">Transferase</keyword>
<dbReference type="InterPro" id="IPR029044">
    <property type="entry name" value="Nucleotide-diphossugar_trans"/>
</dbReference>
<evidence type="ECO:0000259" key="3">
    <source>
        <dbReference type="Pfam" id="PF12804"/>
    </source>
</evidence>
<accession>A0A841FIM3</accession>
<dbReference type="Pfam" id="PF12804">
    <property type="entry name" value="NTP_transf_3"/>
    <property type="match status" value="1"/>
</dbReference>
<proteinExistence type="predicted"/>
<keyword evidence="5" id="KW-1185">Reference proteome</keyword>
<comment type="caution">
    <text evidence="4">The sequence shown here is derived from an EMBL/GenBank/DDBJ whole genome shotgun (WGS) entry which is preliminary data.</text>
</comment>
<protein>
    <submittedName>
        <fullName evidence="4">NDP-sugar pyrophosphorylase family protein</fullName>
    </submittedName>
</protein>
<organism evidence="4 5">
    <name type="scientific">Phytomonospora endophytica</name>
    <dbReference type="NCBI Taxonomy" id="714109"/>
    <lineage>
        <taxon>Bacteria</taxon>
        <taxon>Bacillati</taxon>
        <taxon>Actinomycetota</taxon>
        <taxon>Actinomycetes</taxon>
        <taxon>Micromonosporales</taxon>
        <taxon>Micromonosporaceae</taxon>
        <taxon>Phytomonospora</taxon>
    </lineage>
</organism>